<organism evidence="1 2">
    <name type="scientific">Riccia sorocarpa</name>
    <dbReference type="NCBI Taxonomy" id="122646"/>
    <lineage>
        <taxon>Eukaryota</taxon>
        <taxon>Viridiplantae</taxon>
        <taxon>Streptophyta</taxon>
        <taxon>Embryophyta</taxon>
        <taxon>Marchantiophyta</taxon>
        <taxon>Marchantiopsida</taxon>
        <taxon>Marchantiidae</taxon>
        <taxon>Marchantiales</taxon>
        <taxon>Ricciaceae</taxon>
        <taxon>Riccia</taxon>
    </lineage>
</organism>
<sequence length="359" mass="40480">MASEGVTQALADVQFAVASGQSSVFEGLPVYVVGFEASCAWPSKYTYRACNAVVGDGRRCLKSAEWKSTCSDGHVWIDRHPVYRFQLKLSDGSMQSRSLKATVFNTVSVLLKRPASEFSGLPISMQDRLIVEAFREEPKVVVNIRTGDGKAVVERMLDSDAVVAPVGTDVVVERHGGLLRGLIDIGECARNARNLGKFEPHLREHGFRGVDSASNERLLAELKNRHQVRRRRPRKVASTATATDFMQLQGSLKAAWRQTCRRKWKQFYAEAEQSALFRFGPEPKAPEQTMFTLMIDCLLFMDRRVNAGFWAERWNFDLQECVLNGCQKNTMVYTWCESVETQLRLHEDGWPTPELAPKV</sequence>
<dbReference type="AlphaFoldDB" id="A0ABD3HSZ5"/>
<gene>
    <name evidence="1" type="ORF">R1sor_007557</name>
</gene>
<protein>
    <submittedName>
        <fullName evidence="1">Uncharacterized protein</fullName>
    </submittedName>
</protein>
<evidence type="ECO:0000313" key="1">
    <source>
        <dbReference type="EMBL" id="KAL3693906.1"/>
    </source>
</evidence>
<proteinExistence type="predicted"/>
<evidence type="ECO:0000313" key="2">
    <source>
        <dbReference type="Proteomes" id="UP001633002"/>
    </source>
</evidence>
<name>A0ABD3HSZ5_9MARC</name>
<dbReference type="EMBL" id="JBJQOH010000003">
    <property type="protein sequence ID" value="KAL3693906.1"/>
    <property type="molecule type" value="Genomic_DNA"/>
</dbReference>
<dbReference type="Proteomes" id="UP001633002">
    <property type="component" value="Unassembled WGS sequence"/>
</dbReference>
<comment type="caution">
    <text evidence="1">The sequence shown here is derived from an EMBL/GenBank/DDBJ whole genome shotgun (WGS) entry which is preliminary data.</text>
</comment>
<reference evidence="1 2" key="1">
    <citation type="submission" date="2024-09" db="EMBL/GenBank/DDBJ databases">
        <title>Chromosome-scale assembly of Riccia sorocarpa.</title>
        <authorList>
            <person name="Paukszto L."/>
        </authorList>
    </citation>
    <scope>NUCLEOTIDE SEQUENCE [LARGE SCALE GENOMIC DNA]</scope>
    <source>
        <strain evidence="1">LP-2024</strain>
        <tissue evidence="1">Aerial parts of the thallus</tissue>
    </source>
</reference>
<keyword evidence="2" id="KW-1185">Reference proteome</keyword>
<accession>A0ABD3HSZ5</accession>